<organism evidence="2 3">
    <name type="scientific">Leucobacter chromiisoli</name>
    <dbReference type="NCBI Taxonomy" id="2796471"/>
    <lineage>
        <taxon>Bacteria</taxon>
        <taxon>Bacillati</taxon>
        <taxon>Actinomycetota</taxon>
        <taxon>Actinomycetes</taxon>
        <taxon>Micrococcales</taxon>
        <taxon>Microbacteriaceae</taxon>
        <taxon>Leucobacter</taxon>
    </lineage>
</organism>
<feature type="compositionally biased region" description="Basic and acidic residues" evidence="1">
    <location>
        <begin position="1"/>
        <end position="17"/>
    </location>
</feature>
<comment type="caution">
    <text evidence="2">The sequence shown here is derived from an EMBL/GenBank/DDBJ whole genome shotgun (WGS) entry which is preliminary data.</text>
</comment>
<dbReference type="AlphaFoldDB" id="A0A934UWP0"/>
<evidence type="ECO:0000256" key="1">
    <source>
        <dbReference type="SAM" id="MobiDB-lite"/>
    </source>
</evidence>
<evidence type="ECO:0000313" key="2">
    <source>
        <dbReference type="EMBL" id="MBK0420468.1"/>
    </source>
</evidence>
<evidence type="ECO:0000313" key="3">
    <source>
        <dbReference type="Proteomes" id="UP000608530"/>
    </source>
</evidence>
<dbReference type="RefSeq" id="WP_200116601.1">
    <property type="nucleotide sequence ID" value="NZ_JAEHOH010000042.1"/>
</dbReference>
<dbReference type="EMBL" id="JAEHOH010000042">
    <property type="protein sequence ID" value="MBK0420468.1"/>
    <property type="molecule type" value="Genomic_DNA"/>
</dbReference>
<reference evidence="2" key="1">
    <citation type="submission" date="2020-12" db="EMBL/GenBank/DDBJ databases">
        <title>Leucobacter sp. CAS1, isolated from Chromium sludge.</title>
        <authorList>
            <person name="Xu Z."/>
        </authorList>
    </citation>
    <scope>NUCLEOTIDE SEQUENCE</scope>
    <source>
        <strain evidence="2">CSA1</strain>
    </source>
</reference>
<gene>
    <name evidence="2" type="ORF">JD276_15700</name>
</gene>
<protein>
    <submittedName>
        <fullName evidence="2">Uncharacterized protein</fullName>
    </submittedName>
</protein>
<dbReference type="Proteomes" id="UP000608530">
    <property type="component" value="Unassembled WGS sequence"/>
</dbReference>
<keyword evidence="3" id="KW-1185">Reference proteome</keyword>
<feature type="region of interest" description="Disordered" evidence="1">
    <location>
        <begin position="1"/>
        <end position="25"/>
    </location>
</feature>
<accession>A0A934UWP0</accession>
<sequence>MSERIKEGSIWRRKSDGQHTTVLGQPSTDGYAWVAHKGKRLTHTSRTRFLQKYEPVKEASDDRD</sequence>
<name>A0A934UWP0_9MICO</name>
<proteinExistence type="predicted"/>